<feature type="transmembrane region" description="Helical" evidence="6">
    <location>
        <begin position="153"/>
        <end position="175"/>
    </location>
</feature>
<organism evidence="7 8">
    <name type="scientific">Electrophorus voltai</name>
    <dbReference type="NCBI Taxonomy" id="2609070"/>
    <lineage>
        <taxon>Eukaryota</taxon>
        <taxon>Metazoa</taxon>
        <taxon>Chordata</taxon>
        <taxon>Craniata</taxon>
        <taxon>Vertebrata</taxon>
        <taxon>Euteleostomi</taxon>
        <taxon>Actinopterygii</taxon>
        <taxon>Neopterygii</taxon>
        <taxon>Teleostei</taxon>
        <taxon>Ostariophysi</taxon>
        <taxon>Gymnotiformes</taxon>
        <taxon>Gymnotoidei</taxon>
        <taxon>Gymnotidae</taxon>
        <taxon>Electrophorus</taxon>
    </lineage>
</organism>
<keyword evidence="5 6" id="KW-1133">Transmembrane helix</keyword>
<evidence type="ECO:0000313" key="8">
    <source>
        <dbReference type="Proteomes" id="UP001239994"/>
    </source>
</evidence>
<dbReference type="Proteomes" id="UP001239994">
    <property type="component" value="Unassembled WGS sequence"/>
</dbReference>
<evidence type="ECO:0000256" key="6">
    <source>
        <dbReference type="SAM" id="Phobius"/>
    </source>
</evidence>
<dbReference type="AlphaFoldDB" id="A0AAD8YTX9"/>
<evidence type="ECO:0000256" key="4">
    <source>
        <dbReference type="ARBA" id="ARBA00022729"/>
    </source>
</evidence>
<dbReference type="PANTHER" id="PTHR13055">
    <property type="entry name" value="TUMOR ENDOTHELIAL MARKER 7 RELATED"/>
    <property type="match status" value="1"/>
</dbReference>
<sequence length="263" mass="28515">MSRESPLLFGLHQKNNGTFKWKQCSNSEPTWKCSSGFDRYRQDWVDSGCLDEIKSQGCSETENVTWARTLTATPAVNKTAGAALGAATPVTTAQPPQTPGVWASTSSAVCSPVTPATPSSAGHDMKIAHLTEDGSAEKGRPAEPSADVWQTGLLAGTLLTLLLMVAAVTATLYLYCHPTSSASIFFIERRPRHWPVVLFGRGSNNPAYADVEGMSPDKEGFVVMEPTESFGLADRRESAFTTDQRDGFIVPDQKERFLVVEHC</sequence>
<keyword evidence="8" id="KW-1185">Reference proteome</keyword>
<keyword evidence="4" id="KW-0732">Signal</keyword>
<comment type="subcellular location">
    <subcellularLocation>
        <location evidence="1">Membrane</location>
        <topology evidence="1">Single-pass type I membrane protein</topology>
    </subcellularLocation>
</comment>
<dbReference type="EMBL" id="JAROKS010000024">
    <property type="protein sequence ID" value="KAK1786666.1"/>
    <property type="molecule type" value="Genomic_DNA"/>
</dbReference>
<name>A0AAD8YTX9_9TELE</name>
<keyword evidence="6" id="KW-0472">Membrane</keyword>
<proteinExistence type="inferred from homology"/>
<comment type="caution">
    <text evidence="7">The sequence shown here is derived from an EMBL/GenBank/DDBJ whole genome shotgun (WGS) entry which is preliminary data.</text>
</comment>
<protein>
    <submittedName>
        <fullName evidence="7">Uncharacterized protein</fullName>
    </submittedName>
</protein>
<gene>
    <name evidence="7" type="ORF">P4O66_002983</name>
</gene>
<dbReference type="PANTHER" id="PTHR13055:SF11">
    <property type="entry name" value="PLEXIN DOMAIN-CONTAINING PROTEIN 2"/>
    <property type="match status" value="1"/>
</dbReference>
<accession>A0AAD8YTX9</accession>
<evidence type="ECO:0000256" key="3">
    <source>
        <dbReference type="ARBA" id="ARBA00022692"/>
    </source>
</evidence>
<comment type="similarity">
    <text evidence="2">Belongs to the plexin family.</text>
</comment>
<dbReference type="InterPro" id="IPR031152">
    <property type="entry name" value="PLXDC"/>
</dbReference>
<evidence type="ECO:0000256" key="2">
    <source>
        <dbReference type="ARBA" id="ARBA00010297"/>
    </source>
</evidence>
<evidence type="ECO:0000256" key="1">
    <source>
        <dbReference type="ARBA" id="ARBA00004479"/>
    </source>
</evidence>
<reference evidence="7" key="1">
    <citation type="submission" date="2023-03" db="EMBL/GenBank/DDBJ databases">
        <title>Electrophorus voltai genome.</title>
        <authorList>
            <person name="Bian C."/>
        </authorList>
    </citation>
    <scope>NUCLEOTIDE SEQUENCE</scope>
    <source>
        <strain evidence="7">CB-2022</strain>
        <tissue evidence="7">Muscle</tissue>
    </source>
</reference>
<evidence type="ECO:0000313" key="7">
    <source>
        <dbReference type="EMBL" id="KAK1786666.1"/>
    </source>
</evidence>
<keyword evidence="3 6" id="KW-0812">Transmembrane</keyword>
<dbReference type="GO" id="GO:0016020">
    <property type="term" value="C:membrane"/>
    <property type="evidence" value="ECO:0007669"/>
    <property type="project" value="UniProtKB-SubCell"/>
</dbReference>
<evidence type="ECO:0000256" key="5">
    <source>
        <dbReference type="ARBA" id="ARBA00022989"/>
    </source>
</evidence>